<reference evidence="2" key="2">
    <citation type="submission" date="2016-01" db="EMBL/GenBank/DDBJ databases">
        <title>Six Aerococcus type strain genome sequencing and assembly using PacBio and Illumina Hiseq.</title>
        <authorList>
            <person name="Carkaci D."/>
            <person name="Dargis R."/>
            <person name="Nielsen X.C."/>
            <person name="Skovgaard O."/>
            <person name="Fuursted K."/>
            <person name="Christensen J.J."/>
        </authorList>
    </citation>
    <scope>NUCLEOTIDE SEQUENCE [LARGE SCALE GENOMIC DNA]</scope>
    <source>
        <strain evidence="2">CCUG43001</strain>
    </source>
</reference>
<dbReference type="GeneID" id="92902458"/>
<sequence>MEITGLCARSELGIITGTFIKAYENTILVETGRGYELIMKRDAGVPLTTEGMFRERMKVINEKLKKMHISKGEAIKLAKIPKNLGYKLFNDRIPKDPLVAEERISKLERMINRVSRMRITISKEKGLNLWKDN</sequence>
<dbReference type="Proteomes" id="UP000069912">
    <property type="component" value="Chromosome"/>
</dbReference>
<name>A0A120I8Y7_9LACT</name>
<gene>
    <name evidence="1" type="ORF">AWM72_00010</name>
</gene>
<accession>A0A120I8Y7</accession>
<dbReference type="EMBL" id="CP014160">
    <property type="protein sequence ID" value="AMB93264.1"/>
    <property type="molecule type" value="Genomic_DNA"/>
</dbReference>
<evidence type="ECO:0000313" key="1">
    <source>
        <dbReference type="EMBL" id="AMB93264.1"/>
    </source>
</evidence>
<protein>
    <submittedName>
        <fullName evidence="1">Uncharacterized protein</fullName>
    </submittedName>
</protein>
<organism evidence="1 2">
    <name type="scientific">Aerococcus sanguinicola</name>
    <dbReference type="NCBI Taxonomy" id="119206"/>
    <lineage>
        <taxon>Bacteria</taxon>
        <taxon>Bacillati</taxon>
        <taxon>Bacillota</taxon>
        <taxon>Bacilli</taxon>
        <taxon>Lactobacillales</taxon>
        <taxon>Aerococcaceae</taxon>
        <taxon>Aerococcus</taxon>
    </lineage>
</organism>
<dbReference type="RefSeq" id="WP_067971340.1">
    <property type="nucleotide sequence ID" value="NZ_CAJHKM010000003.1"/>
</dbReference>
<reference evidence="1 2" key="1">
    <citation type="journal article" date="2016" name="Genome Announc.">
        <title>Complete Genome Sequences of Aerococcus christensenii CCUG 28831T, Aerococcus sanguinicola CCUG 43001T, Aerococcus urinae CCUG 36881T, Aerococcus urinaeequi CCUG 28094T, Aerococcus urinaehominis CCUG 42038 BT, and Aerococcus viridans CCUG 4311T.</title>
        <authorList>
            <person name="Carkaci D."/>
            <person name="Dargis R."/>
            <person name="Nielsen X.C."/>
            <person name="Skovgaard O."/>
            <person name="Fuursted K."/>
            <person name="Christensen J.J."/>
        </authorList>
    </citation>
    <scope>NUCLEOTIDE SEQUENCE [LARGE SCALE GENOMIC DNA]</scope>
    <source>
        <strain evidence="1 2">CCUG43001</strain>
    </source>
</reference>
<dbReference type="AlphaFoldDB" id="A0A120I8Y7"/>
<proteinExistence type="predicted"/>
<keyword evidence="2" id="KW-1185">Reference proteome</keyword>
<evidence type="ECO:0000313" key="2">
    <source>
        <dbReference type="Proteomes" id="UP000069912"/>
    </source>
</evidence>
<dbReference type="KEGG" id="asan:AWM72_00010"/>